<dbReference type="InterPro" id="IPR038287">
    <property type="entry name" value="Cse2_sf"/>
</dbReference>
<dbReference type="Gene3D" id="1.10.520.40">
    <property type="entry name" value="CRISPR-associated protein Cse2"/>
    <property type="match status" value="1"/>
</dbReference>
<proteinExistence type="predicted"/>
<evidence type="ECO:0008006" key="3">
    <source>
        <dbReference type="Google" id="ProtNLM"/>
    </source>
</evidence>
<dbReference type="OrthoDB" id="5572740at2"/>
<gene>
    <name evidence="1" type="ORF">A3224_03150</name>
</gene>
<organism evidence="1 2">
    <name type="scientific">Microbulbifer thermotolerans</name>
    <dbReference type="NCBI Taxonomy" id="252514"/>
    <lineage>
        <taxon>Bacteria</taxon>
        <taxon>Pseudomonadati</taxon>
        <taxon>Pseudomonadota</taxon>
        <taxon>Gammaproteobacteria</taxon>
        <taxon>Cellvibrionales</taxon>
        <taxon>Microbulbiferaceae</taxon>
        <taxon>Microbulbifer</taxon>
    </lineage>
</organism>
<name>A0A143HJQ6_MICTH</name>
<dbReference type="Pfam" id="PF09485">
    <property type="entry name" value="CRISPR_Cse2"/>
    <property type="match status" value="1"/>
</dbReference>
<sequence>MNETPYYQKLKDESVRDVVLHWWEKLQGINPHERNKKQGNQRGARAELRRCYSLDAVLLTEAFRNLWMALAQTGRRRDRDILAWACVAAALAEVRDQPDDKTVTFAKCLGAQKEKSGKPFMSELRFARLQKSRDGDDFLTRLRRALALINKKAPVLSLADDILHWFYEHEGHQSARPMDRLAVRWATDYFTALSAYSK</sequence>
<evidence type="ECO:0000313" key="2">
    <source>
        <dbReference type="Proteomes" id="UP000076077"/>
    </source>
</evidence>
<dbReference type="STRING" id="252514.A3224_03150"/>
<accession>A0A143HJQ6</accession>
<dbReference type="NCBIfam" id="TIGR02548">
    <property type="entry name" value="casB_cse2"/>
    <property type="match status" value="1"/>
</dbReference>
<dbReference type="AlphaFoldDB" id="A0A143HJQ6"/>
<evidence type="ECO:0000313" key="1">
    <source>
        <dbReference type="EMBL" id="AMX01710.1"/>
    </source>
</evidence>
<dbReference type="EMBL" id="CP014864">
    <property type="protein sequence ID" value="AMX01710.1"/>
    <property type="molecule type" value="Genomic_DNA"/>
</dbReference>
<dbReference type="RefSeq" id="WP_067151368.1">
    <property type="nucleotide sequence ID" value="NZ_CP014864.1"/>
</dbReference>
<protein>
    <recommendedName>
        <fullName evidence="3">Type I-E CRISPR-associated protein Cse2/CasB</fullName>
    </recommendedName>
</protein>
<dbReference type="GeneID" id="76607047"/>
<keyword evidence="2" id="KW-1185">Reference proteome</keyword>
<dbReference type="CDD" id="cd09731">
    <property type="entry name" value="Cse2_I-E"/>
    <property type="match status" value="1"/>
</dbReference>
<reference evidence="2" key="1">
    <citation type="submission" date="2016-03" db="EMBL/GenBank/DDBJ databases">
        <authorList>
            <person name="Lee Y.-S."/>
            <person name="Choi Y.-L."/>
        </authorList>
    </citation>
    <scope>NUCLEOTIDE SEQUENCE [LARGE SCALE GENOMIC DNA]</scope>
    <source>
        <strain evidence="2">DAU221</strain>
    </source>
</reference>
<dbReference type="Proteomes" id="UP000076077">
    <property type="component" value="Chromosome"/>
</dbReference>
<dbReference type="KEGG" id="mthd:A3224_03150"/>
<dbReference type="InterPro" id="IPR013382">
    <property type="entry name" value="CRISPR-assoc_prot_Cse2"/>
</dbReference>